<organism evidence="1 2">
    <name type="scientific">Gimesia aquarii</name>
    <dbReference type="NCBI Taxonomy" id="2527964"/>
    <lineage>
        <taxon>Bacteria</taxon>
        <taxon>Pseudomonadati</taxon>
        <taxon>Planctomycetota</taxon>
        <taxon>Planctomycetia</taxon>
        <taxon>Planctomycetales</taxon>
        <taxon>Planctomycetaceae</taxon>
        <taxon>Gimesia</taxon>
    </lineage>
</organism>
<accession>A0A517VZJ0</accession>
<dbReference type="PANTHER" id="PTHR35174">
    <property type="entry name" value="BLL7171 PROTEIN-RELATED"/>
    <property type="match status" value="1"/>
</dbReference>
<dbReference type="AlphaFoldDB" id="A0A517VZJ0"/>
<dbReference type="RefSeq" id="WP_144987067.1">
    <property type="nucleotide sequence ID" value="NZ_CP037920.1"/>
</dbReference>
<sequence>MPKYMFIYRGGQEKLKFASPEQIQQVMQMWIDWIDDGVEAGWILDAGDGLKPGGAIVNMDLTVTKDELSTESGSLISGYSMIEVPDLIMAIELAKDSPMPNSGGTVEIRELTHNGKQYE</sequence>
<evidence type="ECO:0000313" key="2">
    <source>
        <dbReference type="Proteomes" id="UP000318704"/>
    </source>
</evidence>
<gene>
    <name evidence="1" type="ORF">V144x_39110</name>
</gene>
<dbReference type="Gene3D" id="3.30.70.1060">
    <property type="entry name" value="Dimeric alpha+beta barrel"/>
    <property type="match status" value="1"/>
</dbReference>
<dbReference type="KEGG" id="gaw:V144x_39110"/>
<protein>
    <submittedName>
        <fullName evidence="1">Uncharacterized protein</fullName>
    </submittedName>
</protein>
<evidence type="ECO:0000313" key="1">
    <source>
        <dbReference type="EMBL" id="QDT98424.1"/>
    </source>
</evidence>
<dbReference type="PANTHER" id="PTHR35174:SF1">
    <property type="entry name" value="BLL0086 PROTEIN"/>
    <property type="match status" value="1"/>
</dbReference>
<dbReference type="InterPro" id="IPR011008">
    <property type="entry name" value="Dimeric_a/b-barrel"/>
</dbReference>
<name>A0A517VZJ0_9PLAN</name>
<dbReference type="Proteomes" id="UP000318704">
    <property type="component" value="Chromosome"/>
</dbReference>
<proteinExistence type="predicted"/>
<dbReference type="EMBL" id="CP037920">
    <property type="protein sequence ID" value="QDT98424.1"/>
    <property type="molecule type" value="Genomic_DNA"/>
</dbReference>
<dbReference type="SUPFAM" id="SSF54909">
    <property type="entry name" value="Dimeric alpha+beta barrel"/>
    <property type="match status" value="1"/>
</dbReference>
<reference evidence="1 2" key="1">
    <citation type="submission" date="2019-03" db="EMBL/GenBank/DDBJ databases">
        <title>Deep-cultivation of Planctomycetes and their phenomic and genomic characterization uncovers novel biology.</title>
        <authorList>
            <person name="Wiegand S."/>
            <person name="Jogler M."/>
            <person name="Boedeker C."/>
            <person name="Pinto D."/>
            <person name="Vollmers J."/>
            <person name="Rivas-Marin E."/>
            <person name="Kohn T."/>
            <person name="Peeters S.H."/>
            <person name="Heuer A."/>
            <person name="Rast P."/>
            <person name="Oberbeckmann S."/>
            <person name="Bunk B."/>
            <person name="Jeske O."/>
            <person name="Meyerdierks A."/>
            <person name="Storesund J.E."/>
            <person name="Kallscheuer N."/>
            <person name="Luecker S."/>
            <person name="Lage O.M."/>
            <person name="Pohl T."/>
            <person name="Merkel B.J."/>
            <person name="Hornburger P."/>
            <person name="Mueller R.-W."/>
            <person name="Bruemmer F."/>
            <person name="Labrenz M."/>
            <person name="Spormann A.M."/>
            <person name="Op den Camp H."/>
            <person name="Overmann J."/>
            <person name="Amann R."/>
            <person name="Jetten M.S.M."/>
            <person name="Mascher T."/>
            <person name="Medema M.H."/>
            <person name="Devos D.P."/>
            <person name="Kaster A.-K."/>
            <person name="Ovreas L."/>
            <person name="Rohde M."/>
            <person name="Galperin M.Y."/>
            <person name="Jogler C."/>
        </authorList>
    </citation>
    <scope>NUCLEOTIDE SEQUENCE [LARGE SCALE GENOMIC DNA]</scope>
    <source>
        <strain evidence="1 2">V144</strain>
    </source>
</reference>